<dbReference type="InterPro" id="IPR021848">
    <property type="entry name" value="HODM_asu-like"/>
</dbReference>
<dbReference type="EMBL" id="JABCJD010000009">
    <property type="protein sequence ID" value="NVO28919.1"/>
    <property type="molecule type" value="Genomic_DNA"/>
</dbReference>
<name>A0ABX2PIM6_9RHOB</name>
<accession>A0ABX2PIM6</accession>
<dbReference type="Pfam" id="PF11927">
    <property type="entry name" value="HODM_asu-like"/>
    <property type="match status" value="1"/>
</dbReference>
<organism evidence="1 2">
    <name type="scientific">Donghicola mangrovi</name>
    <dbReference type="NCBI Taxonomy" id="2729614"/>
    <lineage>
        <taxon>Bacteria</taxon>
        <taxon>Pseudomonadati</taxon>
        <taxon>Pseudomonadota</taxon>
        <taxon>Alphaproteobacteria</taxon>
        <taxon>Rhodobacterales</taxon>
        <taxon>Roseobacteraceae</taxon>
        <taxon>Donghicola</taxon>
    </lineage>
</organism>
<dbReference type="Proteomes" id="UP000523601">
    <property type="component" value="Unassembled WGS sequence"/>
</dbReference>
<dbReference type="RefSeq" id="WP_176855606.1">
    <property type="nucleotide sequence ID" value="NZ_JABCJD010000009.1"/>
</dbReference>
<keyword evidence="2" id="KW-1185">Reference proteome</keyword>
<comment type="caution">
    <text evidence="1">The sequence shown here is derived from an EMBL/GenBank/DDBJ whole genome shotgun (WGS) entry which is preliminary data.</text>
</comment>
<proteinExistence type="predicted"/>
<reference evidence="1 2" key="1">
    <citation type="submission" date="2020-04" db="EMBL/GenBank/DDBJ databases">
        <title>Donghicola sp., a member of the Rhodobacteraceae family isolated from mangrove forest in Thailand.</title>
        <authorList>
            <person name="Charoenyingcharoen P."/>
            <person name="Yukphan P."/>
        </authorList>
    </citation>
    <scope>NUCLEOTIDE SEQUENCE [LARGE SCALE GENOMIC DNA]</scope>
    <source>
        <strain evidence="1 2">C2-DW-16</strain>
    </source>
</reference>
<gene>
    <name evidence="1" type="ORF">HJ526_15925</name>
</gene>
<evidence type="ECO:0000313" key="2">
    <source>
        <dbReference type="Proteomes" id="UP000523601"/>
    </source>
</evidence>
<sequence length="338" mass="39494">MTRHFNTETFRGDYTYHNSPEAIRRFPFPFDQDSYTYSVNIAPHPGGPAGSTFEFAFDVDEHYVAEMQDRAITLAEDPNRCQSLPHMELAGWDLLELIMVSKARDYPDLFTLNRDGDQWHWINRPLGIEQRFAFLDPATLPFGPLEYITRQTQGDFALLHERDRNLWLDAGMITSQADWSLDFDVGMNFFEWHAPVPKARQMGVFDKALKFLLAVDQQQAYRRLNWTMTVNPRLDTSPENYHKWGPEKRSITPQNVGQKQFLRVELQTFWRLPRSNALAFPIRCYLCCLEDLCTNPEWARRLHLVLRDIDPVLADYKGFAVNQKTIVEYLANRQVPLA</sequence>
<protein>
    <submittedName>
        <fullName evidence="1">DUF3445 domain-containing protein</fullName>
    </submittedName>
</protein>
<evidence type="ECO:0000313" key="1">
    <source>
        <dbReference type="EMBL" id="NVO28919.1"/>
    </source>
</evidence>